<evidence type="ECO:0000259" key="4">
    <source>
        <dbReference type="PROSITE" id="PS50111"/>
    </source>
</evidence>
<dbReference type="InterPro" id="IPR004090">
    <property type="entry name" value="Chemotax_Me-accpt_rcpt"/>
</dbReference>
<accession>A0A9Q9HDX3</accession>
<dbReference type="InterPro" id="IPR004089">
    <property type="entry name" value="MCPsignal_dom"/>
</dbReference>
<sequence length="212" mass="22663">MTSLTDIQNTAFMAIGPSRIAALSLLALVQAPESADSTSAGDVLALSVQRISAAHDMLSSGLDTLLAECSYALPAELEAKRRACLEMLGPLHRAVTAADGTALAHVRAVPDLAALCLYRLEPAVSAFLKDMVQTLHQAQQLREEERDAQMRATITHAEGVGKNIKFISFNASIEAARIGDMGKGFAVIATEIRELSGKTQSLLEEMSSYLKH</sequence>
<dbReference type="KEGG" id="lcae:K3721_10755"/>
<evidence type="ECO:0000256" key="2">
    <source>
        <dbReference type="ARBA" id="ARBA00029447"/>
    </source>
</evidence>
<dbReference type="PANTHER" id="PTHR32089:SF112">
    <property type="entry name" value="LYSOZYME-LIKE PROTEIN-RELATED"/>
    <property type="match status" value="1"/>
</dbReference>
<protein>
    <submittedName>
        <fullName evidence="5">Chemotaxis protein</fullName>
    </submittedName>
</protein>
<dbReference type="GO" id="GO:0004888">
    <property type="term" value="F:transmembrane signaling receptor activity"/>
    <property type="evidence" value="ECO:0007669"/>
    <property type="project" value="InterPro"/>
</dbReference>
<keyword evidence="1 3" id="KW-0807">Transducer</keyword>
<name>A0A9Q9HDX3_LEICA</name>
<dbReference type="PANTHER" id="PTHR32089">
    <property type="entry name" value="METHYL-ACCEPTING CHEMOTAXIS PROTEIN MCPB"/>
    <property type="match status" value="1"/>
</dbReference>
<gene>
    <name evidence="5" type="ORF">K3721_10755</name>
</gene>
<evidence type="ECO:0000256" key="3">
    <source>
        <dbReference type="PROSITE-ProRule" id="PRU00284"/>
    </source>
</evidence>
<evidence type="ECO:0000313" key="5">
    <source>
        <dbReference type="EMBL" id="UWQ52511.1"/>
    </source>
</evidence>
<reference evidence="5" key="1">
    <citation type="submission" date="2021-08" db="EMBL/GenBank/DDBJ databases">
        <authorList>
            <person name="Nwanade C."/>
            <person name="Wang M."/>
            <person name="Masoudi A."/>
            <person name="Yu Z."/>
            <person name="Liu J."/>
        </authorList>
    </citation>
    <scope>NUCLEOTIDE SEQUENCE</scope>
    <source>
        <strain evidence="5">S122</strain>
    </source>
</reference>
<dbReference type="Gene3D" id="1.10.287.950">
    <property type="entry name" value="Methyl-accepting chemotaxis protein"/>
    <property type="match status" value="1"/>
</dbReference>
<organism evidence="5 6">
    <name type="scientific">Leisingera caerulea</name>
    <name type="common">Phaeobacter caeruleus</name>
    <dbReference type="NCBI Taxonomy" id="506591"/>
    <lineage>
        <taxon>Bacteria</taxon>
        <taxon>Pseudomonadati</taxon>
        <taxon>Pseudomonadota</taxon>
        <taxon>Alphaproteobacteria</taxon>
        <taxon>Rhodobacterales</taxon>
        <taxon>Roseobacteraceae</taxon>
        <taxon>Leisingera</taxon>
    </lineage>
</organism>
<dbReference type="PROSITE" id="PS50111">
    <property type="entry name" value="CHEMOTAXIS_TRANSDUC_2"/>
    <property type="match status" value="1"/>
</dbReference>
<dbReference type="Proteomes" id="UP001058713">
    <property type="component" value="Chromosome"/>
</dbReference>
<proteinExistence type="inferred from homology"/>
<dbReference type="PRINTS" id="PR00260">
    <property type="entry name" value="CHEMTRNSDUCR"/>
</dbReference>
<dbReference type="GO" id="GO:0006935">
    <property type="term" value="P:chemotaxis"/>
    <property type="evidence" value="ECO:0007669"/>
    <property type="project" value="InterPro"/>
</dbReference>
<dbReference type="AlphaFoldDB" id="A0A9Q9HDX3"/>
<evidence type="ECO:0000256" key="1">
    <source>
        <dbReference type="ARBA" id="ARBA00023224"/>
    </source>
</evidence>
<dbReference type="GO" id="GO:0007165">
    <property type="term" value="P:signal transduction"/>
    <property type="evidence" value="ECO:0007669"/>
    <property type="project" value="UniProtKB-KW"/>
</dbReference>
<dbReference type="RefSeq" id="WP_259970352.1">
    <property type="nucleotide sequence ID" value="NZ_CP081070.1"/>
</dbReference>
<evidence type="ECO:0000313" key="6">
    <source>
        <dbReference type="Proteomes" id="UP001058713"/>
    </source>
</evidence>
<dbReference type="EMBL" id="CP081070">
    <property type="protein sequence ID" value="UWQ52511.1"/>
    <property type="molecule type" value="Genomic_DNA"/>
</dbReference>
<dbReference type="GO" id="GO:0016020">
    <property type="term" value="C:membrane"/>
    <property type="evidence" value="ECO:0007669"/>
    <property type="project" value="InterPro"/>
</dbReference>
<comment type="similarity">
    <text evidence="2">Belongs to the methyl-accepting chemotaxis (MCP) protein family.</text>
</comment>
<dbReference type="Pfam" id="PF00015">
    <property type="entry name" value="MCPsignal"/>
    <property type="match status" value="1"/>
</dbReference>
<dbReference type="SUPFAM" id="SSF58104">
    <property type="entry name" value="Methyl-accepting chemotaxis protein (MCP) signaling domain"/>
    <property type="match status" value="1"/>
</dbReference>
<feature type="domain" description="Methyl-accepting transducer" evidence="4">
    <location>
        <begin position="158"/>
        <end position="212"/>
    </location>
</feature>